<evidence type="ECO:0000313" key="1">
    <source>
        <dbReference type="EMBL" id="TYK65759.1"/>
    </source>
</evidence>
<reference evidence="1 2" key="1">
    <citation type="submission" date="2019-08" db="EMBL/GenBank/DDBJ databases">
        <title>Microbe sample from Colwellia echini.</title>
        <authorList>
            <person name="Christiansen L."/>
            <person name="Pathiraja D."/>
            <person name="Schultz-Johansen M."/>
            <person name="Choi I.-G."/>
            <person name="Stougaard P."/>
        </authorList>
    </citation>
    <scope>NUCLEOTIDE SEQUENCE [LARGE SCALE GENOMIC DNA]</scope>
    <source>
        <strain evidence="1 2">A3</strain>
    </source>
</reference>
<dbReference type="PANTHER" id="PTHR45947:SF3">
    <property type="entry name" value="SULFOQUINOVOSYL TRANSFERASE SQD2"/>
    <property type="match status" value="1"/>
</dbReference>
<sequence>MIKIGLTEMHGIAKEVAANPPENVTYIEAKDTRSVADWFFTSPAVGVLRYFKGKDCDILEAPLFPIITNQKWIYTPARFSGATAFEILNIPLPRFIRVFLIKQLMLRKNFIKLIFKSHAGRETLRSFAGITDKRILDKVDVVYPCMRQVDDKLIRYNQGKINFMCSGDFFLKGSANVVDAFIRLAEVYDHIHLRICASNDMRIHDEQLKKEYREKIDNHPRITFGAVERDVMLNEVLPETDVFVSPTYQEAFGFAILEASAYGLPVISTKHFAIPEIIEDRESGFLIDNNHFDFIKNGKVCVLDTIPKDFMNFMADNIYNHMKYFIESPSKIELMGNKGLKIARTKFSFTERNKKMLSIYEDAMDNS</sequence>
<gene>
    <name evidence="1" type="ORF">CWS31_008915</name>
</gene>
<accession>A0ABY3MX56</accession>
<dbReference type="SUPFAM" id="SSF53756">
    <property type="entry name" value="UDP-Glycosyltransferase/glycogen phosphorylase"/>
    <property type="match status" value="1"/>
</dbReference>
<dbReference type="Gene3D" id="3.40.50.2000">
    <property type="entry name" value="Glycogen Phosphorylase B"/>
    <property type="match status" value="1"/>
</dbReference>
<evidence type="ECO:0000313" key="2">
    <source>
        <dbReference type="Proteomes" id="UP000815846"/>
    </source>
</evidence>
<dbReference type="Pfam" id="PF13692">
    <property type="entry name" value="Glyco_trans_1_4"/>
    <property type="match status" value="1"/>
</dbReference>
<dbReference type="CDD" id="cd03801">
    <property type="entry name" value="GT4_PimA-like"/>
    <property type="match status" value="1"/>
</dbReference>
<protein>
    <submittedName>
        <fullName evidence="1">Glycosyltransferase family 4 protein</fullName>
    </submittedName>
</protein>
<organism evidence="1 2">
    <name type="scientific">Colwellia echini</name>
    <dbReference type="NCBI Taxonomy" id="1982103"/>
    <lineage>
        <taxon>Bacteria</taxon>
        <taxon>Pseudomonadati</taxon>
        <taxon>Pseudomonadota</taxon>
        <taxon>Gammaproteobacteria</taxon>
        <taxon>Alteromonadales</taxon>
        <taxon>Colwelliaceae</taxon>
        <taxon>Colwellia</taxon>
    </lineage>
</organism>
<keyword evidence="2" id="KW-1185">Reference proteome</keyword>
<comment type="caution">
    <text evidence="1">The sequence shown here is derived from an EMBL/GenBank/DDBJ whole genome shotgun (WGS) entry which is preliminary data.</text>
</comment>
<dbReference type="RefSeq" id="WP_101344869.1">
    <property type="nucleotide sequence ID" value="NZ_PJAI02000008.1"/>
</dbReference>
<dbReference type="PANTHER" id="PTHR45947">
    <property type="entry name" value="SULFOQUINOVOSYL TRANSFERASE SQD2"/>
    <property type="match status" value="1"/>
</dbReference>
<proteinExistence type="predicted"/>
<name>A0ABY3MX56_9GAMM</name>
<dbReference type="InterPro" id="IPR050194">
    <property type="entry name" value="Glycosyltransferase_grp1"/>
</dbReference>
<dbReference type="Proteomes" id="UP000815846">
    <property type="component" value="Unassembled WGS sequence"/>
</dbReference>
<dbReference type="EMBL" id="PJAI02000008">
    <property type="protein sequence ID" value="TYK65759.1"/>
    <property type="molecule type" value="Genomic_DNA"/>
</dbReference>